<accession>A0A9W7TYP6</accession>
<feature type="signal peptide" evidence="1">
    <location>
        <begin position="1"/>
        <end position="27"/>
    </location>
</feature>
<dbReference type="OrthoDB" id="9794725at2"/>
<dbReference type="InterPro" id="IPR013830">
    <property type="entry name" value="SGNH_hydro"/>
</dbReference>
<dbReference type="PANTHER" id="PTHR30383">
    <property type="entry name" value="THIOESTERASE 1/PROTEASE 1/LYSOPHOSPHOLIPASE L1"/>
    <property type="match status" value="1"/>
</dbReference>
<dbReference type="SUPFAM" id="SSF52266">
    <property type="entry name" value="SGNH hydrolase"/>
    <property type="match status" value="1"/>
</dbReference>
<proteinExistence type="predicted"/>
<evidence type="ECO:0000313" key="3">
    <source>
        <dbReference type="EMBL" id="KAA0680042.1"/>
    </source>
</evidence>
<keyword evidence="4" id="KW-1185">Reference proteome</keyword>
<dbReference type="GO" id="GO:0004622">
    <property type="term" value="F:phosphatidylcholine lysophospholipase activity"/>
    <property type="evidence" value="ECO:0007669"/>
    <property type="project" value="TreeGrafter"/>
</dbReference>
<feature type="domain" description="SGNH hydrolase-type esterase" evidence="2">
    <location>
        <begin position="58"/>
        <end position="215"/>
    </location>
</feature>
<gene>
    <name evidence="3" type="ORF">DS843_14735</name>
</gene>
<reference evidence="3 4" key="1">
    <citation type="submission" date="2018-07" db="EMBL/GenBank/DDBJ databases">
        <title>Genome sequence of Azospirillum sp. ATCC 49961.</title>
        <authorList>
            <person name="Sant'Anna F.H."/>
            <person name="Baldani J.I."/>
            <person name="Zilli J.E."/>
            <person name="Reis V.M."/>
            <person name="Hartmann A."/>
            <person name="Cruz L."/>
            <person name="de Souza E.M."/>
            <person name="de Oliveira Pedrosa F."/>
            <person name="Passaglia L.M.P."/>
        </authorList>
    </citation>
    <scope>NUCLEOTIDE SEQUENCE [LARGE SCALE GENOMIC DNA]</scope>
    <source>
        <strain evidence="3 4">ATCC 49961</strain>
    </source>
</reference>
<name>A0A9W7TYP6_9PROT</name>
<dbReference type="RefSeq" id="WP_149469658.1">
    <property type="nucleotide sequence ID" value="NZ_QOKW01000010.1"/>
</dbReference>
<dbReference type="Proteomes" id="UP000480854">
    <property type="component" value="Unassembled WGS sequence"/>
</dbReference>
<dbReference type="InterPro" id="IPR051532">
    <property type="entry name" value="Ester_Hydrolysis_Enzymes"/>
</dbReference>
<feature type="chain" id="PRO_5040901883" evidence="1">
    <location>
        <begin position="28"/>
        <end position="225"/>
    </location>
</feature>
<keyword evidence="1" id="KW-0732">Signal</keyword>
<protein>
    <submittedName>
        <fullName evidence="3">GDSL family lipase</fullName>
    </submittedName>
</protein>
<comment type="caution">
    <text evidence="3">The sequence shown here is derived from an EMBL/GenBank/DDBJ whole genome shotgun (WGS) entry which is preliminary data.</text>
</comment>
<dbReference type="Pfam" id="PF13472">
    <property type="entry name" value="Lipase_GDSL_2"/>
    <property type="match status" value="1"/>
</dbReference>
<evidence type="ECO:0000259" key="2">
    <source>
        <dbReference type="Pfam" id="PF13472"/>
    </source>
</evidence>
<sequence>MKRLHRAGWAGVAALLAFLAIPAQGEAAIGPRTLPPYPDWLMRRMETLRQQDPKAMLLGDSLIAGWPPDLARRLFDAEPMNFGAGGDTTGNLLWRVRQSFGLGMGLESALILIGTNDLPKRSAVEIAASIETIATDVRRFAPGACVTLLTLLPRRDGNAAFAERIAEVNWRLAALAGPGLRVVDAHGPLRDACPAEGACPLYKDPVHPTRAGYERLTAAIGKAAC</sequence>
<evidence type="ECO:0000256" key="1">
    <source>
        <dbReference type="SAM" id="SignalP"/>
    </source>
</evidence>
<dbReference type="Gene3D" id="3.40.50.1110">
    <property type="entry name" value="SGNH hydrolase"/>
    <property type="match status" value="1"/>
</dbReference>
<dbReference type="AlphaFoldDB" id="A0A9W7TYP6"/>
<evidence type="ECO:0000313" key="4">
    <source>
        <dbReference type="Proteomes" id="UP000480854"/>
    </source>
</evidence>
<dbReference type="PANTHER" id="PTHR30383:SF5">
    <property type="entry name" value="SGNH HYDROLASE-TYPE ESTERASE DOMAIN-CONTAINING PROTEIN"/>
    <property type="match status" value="1"/>
</dbReference>
<dbReference type="InterPro" id="IPR036514">
    <property type="entry name" value="SGNH_hydro_sf"/>
</dbReference>
<organism evidence="3 4">
    <name type="scientific">Roseomonas genomospecies 6</name>
    <dbReference type="NCBI Taxonomy" id="214106"/>
    <lineage>
        <taxon>Bacteria</taxon>
        <taxon>Pseudomonadati</taxon>
        <taxon>Pseudomonadota</taxon>
        <taxon>Alphaproteobacteria</taxon>
        <taxon>Acetobacterales</taxon>
        <taxon>Roseomonadaceae</taxon>
        <taxon>Roseomonas</taxon>
    </lineage>
</organism>
<dbReference type="EMBL" id="QOKW01000010">
    <property type="protein sequence ID" value="KAA0680042.1"/>
    <property type="molecule type" value="Genomic_DNA"/>
</dbReference>